<name>A0A699WQX5_TANCI</name>
<protein>
    <submittedName>
        <fullName evidence="1">Uncharacterized protein</fullName>
    </submittedName>
</protein>
<dbReference type="EMBL" id="BKCJ011685865">
    <property type="protein sequence ID" value="GFD46874.1"/>
    <property type="molecule type" value="Genomic_DNA"/>
</dbReference>
<dbReference type="AlphaFoldDB" id="A0A699WQX5"/>
<feature type="non-terminal residue" evidence="1">
    <location>
        <position position="1"/>
    </location>
</feature>
<comment type="caution">
    <text evidence="1">The sequence shown here is derived from an EMBL/GenBank/DDBJ whole genome shotgun (WGS) entry which is preliminary data.</text>
</comment>
<accession>A0A699WQX5</accession>
<reference evidence="1" key="1">
    <citation type="journal article" date="2019" name="Sci. Rep.">
        <title>Draft genome of Tanacetum cinerariifolium, the natural source of mosquito coil.</title>
        <authorList>
            <person name="Yamashiro T."/>
            <person name="Shiraishi A."/>
            <person name="Satake H."/>
            <person name="Nakayama K."/>
        </authorList>
    </citation>
    <scope>NUCLEOTIDE SEQUENCE</scope>
</reference>
<gene>
    <name evidence="1" type="ORF">Tci_918843</name>
</gene>
<sequence>GRDISSSSWLRYSFLDFQCPVSSSSLSEESLEDELILLRRLRRLSSESELGGLSLRERRRPSLSWTSRLPSLAWTLVRHPLFS</sequence>
<proteinExistence type="predicted"/>
<organism evidence="1">
    <name type="scientific">Tanacetum cinerariifolium</name>
    <name type="common">Dalmatian daisy</name>
    <name type="synonym">Chrysanthemum cinerariifolium</name>
    <dbReference type="NCBI Taxonomy" id="118510"/>
    <lineage>
        <taxon>Eukaryota</taxon>
        <taxon>Viridiplantae</taxon>
        <taxon>Streptophyta</taxon>
        <taxon>Embryophyta</taxon>
        <taxon>Tracheophyta</taxon>
        <taxon>Spermatophyta</taxon>
        <taxon>Magnoliopsida</taxon>
        <taxon>eudicotyledons</taxon>
        <taxon>Gunneridae</taxon>
        <taxon>Pentapetalae</taxon>
        <taxon>asterids</taxon>
        <taxon>campanulids</taxon>
        <taxon>Asterales</taxon>
        <taxon>Asteraceae</taxon>
        <taxon>Asteroideae</taxon>
        <taxon>Anthemideae</taxon>
        <taxon>Anthemidinae</taxon>
        <taxon>Tanacetum</taxon>
    </lineage>
</organism>
<evidence type="ECO:0000313" key="1">
    <source>
        <dbReference type="EMBL" id="GFD46874.1"/>
    </source>
</evidence>